<evidence type="ECO:0008006" key="4">
    <source>
        <dbReference type="Google" id="ProtNLM"/>
    </source>
</evidence>
<keyword evidence="1" id="KW-1133">Transmembrane helix</keyword>
<dbReference type="PANTHER" id="PTHR36057">
    <property type="match status" value="1"/>
</dbReference>
<accession>A0A090Q584</accession>
<reference evidence="2" key="1">
    <citation type="journal article" date="2014" name="Genome Announc.">
        <title>Draft Genome Sequences of Marine Flavobacterium Nonlabens Strains NR17, NR24, NR27, NR32, NR33, and Ara13.</title>
        <authorList>
            <person name="Nakanishi M."/>
            <person name="Meirelles P."/>
            <person name="Suzuki R."/>
            <person name="Takatani N."/>
            <person name="Mino S."/>
            <person name="Suda W."/>
            <person name="Oshima K."/>
            <person name="Hattori M."/>
            <person name="Ohkuma M."/>
            <person name="Hosokawa M."/>
            <person name="Miyashita K."/>
            <person name="Thompson F.L."/>
            <person name="Niwa A."/>
            <person name="Sawabe T."/>
            <person name="Sawabe T."/>
        </authorList>
    </citation>
    <scope>NUCLEOTIDE SEQUENCE [LARGE SCALE GENOMIC DNA]</scope>
    <source>
        <strain evidence="2">JCM 19294</strain>
    </source>
</reference>
<name>A0A090Q584_9FLAO</name>
<evidence type="ECO:0000256" key="1">
    <source>
        <dbReference type="SAM" id="Phobius"/>
    </source>
</evidence>
<dbReference type="PANTHER" id="PTHR36057:SF1">
    <property type="entry name" value="LIPOPROTEIN LIPID ATTACHMENT SITE-LIKE PROTEIN, PUTATIVE (DUF1223)-RELATED"/>
    <property type="match status" value="1"/>
</dbReference>
<dbReference type="AlphaFoldDB" id="A0A090Q584"/>
<dbReference type="InterPro" id="IPR036249">
    <property type="entry name" value="Thioredoxin-like_sf"/>
</dbReference>
<keyword evidence="1" id="KW-0472">Membrane</keyword>
<dbReference type="STRING" id="319236.BST91_03480"/>
<sequence>MKFNQLQYIVPLLSFFGIVGIITYSHYNNKQLPIPAVERDYPVVLELFTSQGCADCPSAEATISQIKHYPNVVTLCYPVTYWNKLGWVDRFSRRDFDEYQTAYNSKFELNNYTPQVVVNGMEEFSGNDIKKLNTYLNNSHQIKKITTPIVKRKKNHLDITYDLSNVEDYEDAHLALLLEEQTTLIDSGENEGNELHQTHIVLYKERIGTIDKKGQSSIDIPNRFPLTNSYKIALIVKNTNNEIIAATISNSI</sequence>
<comment type="caution">
    <text evidence="2">The sequence shown here is derived from an EMBL/GenBank/DDBJ whole genome shotgun (WGS) entry which is preliminary data.</text>
</comment>
<dbReference type="SUPFAM" id="SSF52833">
    <property type="entry name" value="Thioredoxin-like"/>
    <property type="match status" value="1"/>
</dbReference>
<organism evidence="2 3">
    <name type="scientific">Nonlabens tegetincola</name>
    <dbReference type="NCBI Taxonomy" id="323273"/>
    <lineage>
        <taxon>Bacteria</taxon>
        <taxon>Pseudomonadati</taxon>
        <taxon>Bacteroidota</taxon>
        <taxon>Flavobacteriia</taxon>
        <taxon>Flavobacteriales</taxon>
        <taxon>Flavobacteriaceae</taxon>
        <taxon>Nonlabens</taxon>
    </lineage>
</organism>
<gene>
    <name evidence="2" type="ORF">JCM19294_1202</name>
</gene>
<protein>
    <recommendedName>
        <fullName evidence="4">DUF1223 domain-containing protein</fullName>
    </recommendedName>
</protein>
<proteinExistence type="predicted"/>
<evidence type="ECO:0000313" key="3">
    <source>
        <dbReference type="Proteomes" id="UP000029221"/>
    </source>
</evidence>
<dbReference type="Pfam" id="PF06764">
    <property type="entry name" value="DUF1223"/>
    <property type="match status" value="1"/>
</dbReference>
<dbReference type="Proteomes" id="UP000029221">
    <property type="component" value="Unassembled WGS sequence"/>
</dbReference>
<dbReference type="InterPro" id="IPR010634">
    <property type="entry name" value="DUF1223"/>
</dbReference>
<feature type="transmembrane region" description="Helical" evidence="1">
    <location>
        <begin position="6"/>
        <end position="24"/>
    </location>
</feature>
<keyword evidence="1" id="KW-0812">Transmembrane</keyword>
<dbReference type="RefSeq" id="WP_052510326.1">
    <property type="nucleotide sequence ID" value="NZ_BBML01000003.1"/>
</dbReference>
<dbReference type="eggNOG" id="COG5429">
    <property type="taxonomic scope" value="Bacteria"/>
</dbReference>
<dbReference type="EMBL" id="BBML01000003">
    <property type="protein sequence ID" value="GAK96893.1"/>
    <property type="molecule type" value="Genomic_DNA"/>
</dbReference>
<keyword evidence="3" id="KW-1185">Reference proteome</keyword>
<evidence type="ECO:0000313" key="2">
    <source>
        <dbReference type="EMBL" id="GAK96893.1"/>
    </source>
</evidence>